<keyword evidence="2" id="KW-0805">Transcription regulation</keyword>
<dbReference type="EMBL" id="JACHEK010000006">
    <property type="protein sequence ID" value="MBB6145308.1"/>
    <property type="molecule type" value="Genomic_DNA"/>
</dbReference>
<dbReference type="GO" id="GO:0003677">
    <property type="term" value="F:DNA binding"/>
    <property type="evidence" value="ECO:0007669"/>
    <property type="project" value="InterPro"/>
</dbReference>
<dbReference type="InterPro" id="IPR013249">
    <property type="entry name" value="RNA_pol_sigma70_r4_t2"/>
</dbReference>
<dbReference type="CDD" id="cd06171">
    <property type="entry name" value="Sigma70_r4"/>
    <property type="match status" value="1"/>
</dbReference>
<dbReference type="PANTHER" id="PTHR43133:SF59">
    <property type="entry name" value="ECF RNA POLYMERASE SIGMA FACTOR SIGR"/>
    <property type="match status" value="1"/>
</dbReference>
<dbReference type="NCBIfam" id="TIGR02937">
    <property type="entry name" value="sigma70-ECF"/>
    <property type="match status" value="1"/>
</dbReference>
<sequence>MPARNGSVLFEQLALPLLPSLYSHAFWLSRNQEDAEDIVQETISKALRAFDSFQSGTNFRAWIFRILRNTFLTSRAAIATSRTVFMEDHVDLFDVSDPSPTPEDHLLRLDNHAALTEALERLHPQLREVLLLCEIEELKYKEIAVVLDIPIGTVMSRISRARRTLYAQLSQQVGSLL</sequence>
<comment type="similarity">
    <text evidence="1">Belongs to the sigma-70 factor family. ECF subfamily.</text>
</comment>
<dbReference type="Pfam" id="PF04542">
    <property type="entry name" value="Sigma70_r2"/>
    <property type="match status" value="1"/>
</dbReference>
<feature type="domain" description="RNA polymerase sigma-70 region 2" evidence="5">
    <location>
        <begin position="17"/>
        <end position="74"/>
    </location>
</feature>
<dbReference type="RefSeq" id="WP_050061593.1">
    <property type="nucleotide sequence ID" value="NZ_JACHEK010000006.1"/>
</dbReference>
<evidence type="ECO:0000256" key="2">
    <source>
        <dbReference type="ARBA" id="ARBA00023015"/>
    </source>
</evidence>
<evidence type="ECO:0000313" key="8">
    <source>
        <dbReference type="Proteomes" id="UP000538666"/>
    </source>
</evidence>
<dbReference type="PANTHER" id="PTHR43133">
    <property type="entry name" value="RNA POLYMERASE ECF-TYPE SIGMA FACTO"/>
    <property type="match status" value="1"/>
</dbReference>
<dbReference type="AlphaFoldDB" id="A0A841K3U7"/>
<dbReference type="InterPro" id="IPR039425">
    <property type="entry name" value="RNA_pol_sigma-70-like"/>
</dbReference>
<dbReference type="InterPro" id="IPR014284">
    <property type="entry name" value="RNA_pol_sigma-70_dom"/>
</dbReference>
<evidence type="ECO:0000259" key="6">
    <source>
        <dbReference type="Pfam" id="PF08281"/>
    </source>
</evidence>
<dbReference type="GO" id="GO:0006352">
    <property type="term" value="P:DNA-templated transcription initiation"/>
    <property type="evidence" value="ECO:0007669"/>
    <property type="project" value="InterPro"/>
</dbReference>
<dbReference type="InterPro" id="IPR013325">
    <property type="entry name" value="RNA_pol_sigma_r2"/>
</dbReference>
<protein>
    <submittedName>
        <fullName evidence="7">RNA polymerase sigma-70 factor (ECF subfamily)</fullName>
    </submittedName>
</protein>
<feature type="domain" description="RNA polymerase sigma factor 70 region 4 type 2" evidence="6">
    <location>
        <begin position="113"/>
        <end position="165"/>
    </location>
</feature>
<dbReference type="Gene3D" id="1.10.1740.10">
    <property type="match status" value="1"/>
</dbReference>
<accession>A0A841K3U7</accession>
<keyword evidence="4" id="KW-0804">Transcription</keyword>
<dbReference type="OrthoDB" id="9785675at2"/>
<keyword evidence="8" id="KW-1185">Reference proteome</keyword>
<dbReference type="SUPFAM" id="SSF88659">
    <property type="entry name" value="Sigma3 and sigma4 domains of RNA polymerase sigma factors"/>
    <property type="match status" value="1"/>
</dbReference>
<dbReference type="Pfam" id="PF08281">
    <property type="entry name" value="Sigma70_r4_2"/>
    <property type="match status" value="1"/>
</dbReference>
<gene>
    <name evidence="7" type="ORF">HNQ77_003266</name>
</gene>
<proteinExistence type="inferred from homology"/>
<dbReference type="InterPro" id="IPR007627">
    <property type="entry name" value="RNA_pol_sigma70_r2"/>
</dbReference>
<comment type="caution">
    <text evidence="7">The sequence shown here is derived from an EMBL/GenBank/DDBJ whole genome shotgun (WGS) entry which is preliminary data.</text>
</comment>
<dbReference type="Gene3D" id="1.10.10.10">
    <property type="entry name" value="Winged helix-like DNA-binding domain superfamily/Winged helix DNA-binding domain"/>
    <property type="match status" value="1"/>
</dbReference>
<evidence type="ECO:0000256" key="1">
    <source>
        <dbReference type="ARBA" id="ARBA00010641"/>
    </source>
</evidence>
<organism evidence="7 8">
    <name type="scientific">Silvibacterium bohemicum</name>
    <dbReference type="NCBI Taxonomy" id="1577686"/>
    <lineage>
        <taxon>Bacteria</taxon>
        <taxon>Pseudomonadati</taxon>
        <taxon>Acidobacteriota</taxon>
        <taxon>Terriglobia</taxon>
        <taxon>Terriglobales</taxon>
        <taxon>Acidobacteriaceae</taxon>
        <taxon>Silvibacterium</taxon>
    </lineage>
</organism>
<dbReference type="InterPro" id="IPR013324">
    <property type="entry name" value="RNA_pol_sigma_r3/r4-like"/>
</dbReference>
<evidence type="ECO:0000313" key="7">
    <source>
        <dbReference type="EMBL" id="MBB6145308.1"/>
    </source>
</evidence>
<evidence type="ECO:0000259" key="5">
    <source>
        <dbReference type="Pfam" id="PF04542"/>
    </source>
</evidence>
<evidence type="ECO:0000256" key="4">
    <source>
        <dbReference type="ARBA" id="ARBA00023163"/>
    </source>
</evidence>
<dbReference type="Proteomes" id="UP000538666">
    <property type="component" value="Unassembled WGS sequence"/>
</dbReference>
<dbReference type="InterPro" id="IPR036388">
    <property type="entry name" value="WH-like_DNA-bd_sf"/>
</dbReference>
<keyword evidence="3" id="KW-0731">Sigma factor</keyword>
<reference evidence="7 8" key="1">
    <citation type="submission" date="2020-08" db="EMBL/GenBank/DDBJ databases">
        <title>Genomic Encyclopedia of Type Strains, Phase IV (KMG-IV): sequencing the most valuable type-strain genomes for metagenomic binning, comparative biology and taxonomic classification.</title>
        <authorList>
            <person name="Goeker M."/>
        </authorList>
    </citation>
    <scope>NUCLEOTIDE SEQUENCE [LARGE SCALE GENOMIC DNA]</scope>
    <source>
        <strain evidence="7 8">DSM 103733</strain>
    </source>
</reference>
<name>A0A841K3U7_9BACT</name>
<dbReference type="SUPFAM" id="SSF88946">
    <property type="entry name" value="Sigma2 domain of RNA polymerase sigma factors"/>
    <property type="match status" value="1"/>
</dbReference>
<dbReference type="GO" id="GO:0016987">
    <property type="term" value="F:sigma factor activity"/>
    <property type="evidence" value="ECO:0007669"/>
    <property type="project" value="UniProtKB-KW"/>
</dbReference>
<evidence type="ECO:0000256" key="3">
    <source>
        <dbReference type="ARBA" id="ARBA00023082"/>
    </source>
</evidence>